<feature type="transmembrane region" description="Helical" evidence="4">
    <location>
        <begin position="119"/>
        <end position="138"/>
    </location>
</feature>
<evidence type="ECO:0000256" key="3">
    <source>
        <dbReference type="ARBA" id="ARBA00023136"/>
    </source>
</evidence>
<protein>
    <submittedName>
        <fullName evidence="6">MFS transporter</fullName>
    </submittedName>
</protein>
<dbReference type="Gene3D" id="1.20.1250.20">
    <property type="entry name" value="MFS general substrate transporter like domains"/>
    <property type="match status" value="1"/>
</dbReference>
<evidence type="ECO:0000256" key="2">
    <source>
        <dbReference type="ARBA" id="ARBA00022989"/>
    </source>
</evidence>
<keyword evidence="1 4" id="KW-0812">Transmembrane</keyword>
<organism evidence="6 7">
    <name type="scientific">Stenotrophomonas geniculata</name>
    <dbReference type="NCBI Taxonomy" id="86188"/>
    <lineage>
        <taxon>Bacteria</taxon>
        <taxon>Pseudomonadati</taxon>
        <taxon>Pseudomonadota</taxon>
        <taxon>Gammaproteobacteria</taxon>
        <taxon>Lysobacterales</taxon>
        <taxon>Lysobacteraceae</taxon>
        <taxon>Stenotrophomonas</taxon>
    </lineage>
</organism>
<accession>A0ABW1N086</accession>
<reference evidence="6 7" key="1">
    <citation type="submission" date="2024-09" db="EMBL/GenBank/DDBJ databases">
        <title>Whole genome analysis of Stenotrophomonas geniculata MK-1, and its biological control impact on peanut foliage fungus diseases.</title>
        <authorList>
            <person name="Ahsan T."/>
        </authorList>
    </citation>
    <scope>NUCLEOTIDE SEQUENCE [LARGE SCALE GENOMIC DNA]</scope>
    <source>
        <strain evidence="6 7">MK-1</strain>
    </source>
</reference>
<feature type="transmembrane region" description="Helical" evidence="4">
    <location>
        <begin position="40"/>
        <end position="59"/>
    </location>
</feature>
<keyword evidence="2 4" id="KW-1133">Transmembrane helix</keyword>
<dbReference type="InterPro" id="IPR036259">
    <property type="entry name" value="MFS_trans_sf"/>
</dbReference>
<feature type="domain" description="Major facilitator superfamily (MFS) profile" evidence="5">
    <location>
        <begin position="110"/>
        <end position="302"/>
    </location>
</feature>
<feature type="transmembrane region" description="Helical" evidence="4">
    <location>
        <begin position="248"/>
        <end position="266"/>
    </location>
</feature>
<dbReference type="EMBL" id="JBHRFL010000004">
    <property type="protein sequence ID" value="MFC6068873.1"/>
    <property type="molecule type" value="Genomic_DNA"/>
</dbReference>
<dbReference type="Pfam" id="PF07690">
    <property type="entry name" value="MFS_1"/>
    <property type="match status" value="1"/>
</dbReference>
<evidence type="ECO:0000313" key="6">
    <source>
        <dbReference type="EMBL" id="MFC6068873.1"/>
    </source>
</evidence>
<sequence>MPPSTATRRKGVIRFIVRFPAVGYCFAAAVTAEDALKAKAISWVMVGGLAGAIIGPQLVIFTRDAVAGTPYVGSFLSQALLPLIALPILLMLRTPSQTQAEAVADSGRTVLQLLAMPRYLLAVAAGVVSYGVMAFVMTAAPVAMVNHGHSVDNAALGIQWHLLAMFGPSFFTGRLMVRYGKERVTAVGMVLLAASGVVALGGLGLSHFWGSLALLGIGWNFSFIGATAMVTDCHTPAERSKAQGMNDFFVFAATAAVSFLAGSILHSSGWQAVNWMIFPALALILVPLLWQAARKPALPAPV</sequence>
<dbReference type="PANTHER" id="PTHR23534">
    <property type="entry name" value="MFS PERMEASE"/>
    <property type="match status" value="1"/>
</dbReference>
<evidence type="ECO:0000259" key="5">
    <source>
        <dbReference type="PROSITE" id="PS50850"/>
    </source>
</evidence>
<gene>
    <name evidence="6" type="ORF">ACFLLB_04715</name>
</gene>
<feature type="transmembrane region" description="Helical" evidence="4">
    <location>
        <begin position="158"/>
        <end position="177"/>
    </location>
</feature>
<dbReference type="PANTHER" id="PTHR23534:SF1">
    <property type="entry name" value="MAJOR FACILITATOR SUPERFAMILY PROTEIN"/>
    <property type="match status" value="1"/>
</dbReference>
<feature type="transmembrane region" description="Helical" evidence="4">
    <location>
        <begin position="272"/>
        <end position="290"/>
    </location>
</feature>
<keyword evidence="3 4" id="KW-0472">Membrane</keyword>
<dbReference type="InterPro" id="IPR020846">
    <property type="entry name" value="MFS_dom"/>
</dbReference>
<evidence type="ECO:0000256" key="1">
    <source>
        <dbReference type="ARBA" id="ARBA00022692"/>
    </source>
</evidence>
<feature type="transmembrane region" description="Helical" evidence="4">
    <location>
        <begin position="208"/>
        <end position="228"/>
    </location>
</feature>
<comment type="caution">
    <text evidence="6">The sequence shown here is derived from an EMBL/GenBank/DDBJ whole genome shotgun (WGS) entry which is preliminary data.</text>
</comment>
<dbReference type="PROSITE" id="PS50850">
    <property type="entry name" value="MFS"/>
    <property type="match status" value="1"/>
</dbReference>
<evidence type="ECO:0000313" key="7">
    <source>
        <dbReference type="Proteomes" id="UP001596115"/>
    </source>
</evidence>
<dbReference type="InterPro" id="IPR011701">
    <property type="entry name" value="MFS"/>
</dbReference>
<feature type="transmembrane region" description="Helical" evidence="4">
    <location>
        <begin position="184"/>
        <end position="202"/>
    </location>
</feature>
<evidence type="ECO:0000256" key="4">
    <source>
        <dbReference type="SAM" id="Phobius"/>
    </source>
</evidence>
<dbReference type="RefSeq" id="WP_367141392.1">
    <property type="nucleotide sequence ID" value="NZ_JBFLAA010000003.1"/>
</dbReference>
<dbReference type="SUPFAM" id="SSF103473">
    <property type="entry name" value="MFS general substrate transporter"/>
    <property type="match status" value="1"/>
</dbReference>
<dbReference type="Proteomes" id="UP001596115">
    <property type="component" value="Unassembled WGS sequence"/>
</dbReference>
<feature type="transmembrane region" description="Helical" evidence="4">
    <location>
        <begin position="71"/>
        <end position="92"/>
    </location>
</feature>
<proteinExistence type="predicted"/>
<name>A0ABW1N086_9GAMM</name>
<keyword evidence="7" id="KW-1185">Reference proteome</keyword>